<comment type="caution">
    <text evidence="2">The sequence shown here is derived from an EMBL/GenBank/DDBJ whole genome shotgun (WGS) entry which is preliminary data.</text>
</comment>
<sequence>MIGMTCAVVIPINILLLIGTIKAIDWPLIVWLVVHALVLGFQVYNIFATFHIGMPVDIDNLLVSDIRSDLSVLRLFLVIYIYMWFVVYSHLIELSELSEADSPQNVQPDDLNPEE</sequence>
<keyword evidence="3" id="KW-1185">Reference proteome</keyword>
<gene>
    <name evidence="2" type="ORF">TPAB3V08_LOCUS9350</name>
</gene>
<keyword evidence="1" id="KW-1133">Transmembrane helix</keyword>
<reference evidence="2" key="1">
    <citation type="submission" date="2021-03" db="EMBL/GenBank/DDBJ databases">
        <authorList>
            <person name="Tran Van P."/>
        </authorList>
    </citation>
    <scope>NUCLEOTIDE SEQUENCE</scope>
</reference>
<feature type="non-terminal residue" evidence="2">
    <location>
        <position position="115"/>
    </location>
</feature>
<evidence type="ECO:0000313" key="2">
    <source>
        <dbReference type="EMBL" id="CAG2062399.1"/>
    </source>
</evidence>
<keyword evidence="1" id="KW-0472">Membrane</keyword>
<feature type="transmembrane region" description="Helical" evidence="1">
    <location>
        <begin position="33"/>
        <end position="52"/>
    </location>
</feature>
<name>A0ABN7P8T5_TIMPD</name>
<accession>A0ABN7P8T5</accession>
<organism evidence="2 3">
    <name type="scientific">Timema podura</name>
    <name type="common">Walking stick</name>
    <dbReference type="NCBI Taxonomy" id="61482"/>
    <lineage>
        <taxon>Eukaryota</taxon>
        <taxon>Metazoa</taxon>
        <taxon>Ecdysozoa</taxon>
        <taxon>Arthropoda</taxon>
        <taxon>Hexapoda</taxon>
        <taxon>Insecta</taxon>
        <taxon>Pterygota</taxon>
        <taxon>Neoptera</taxon>
        <taxon>Polyneoptera</taxon>
        <taxon>Phasmatodea</taxon>
        <taxon>Timematodea</taxon>
        <taxon>Timematoidea</taxon>
        <taxon>Timematidae</taxon>
        <taxon>Timema</taxon>
    </lineage>
</organism>
<proteinExistence type="predicted"/>
<feature type="transmembrane region" description="Helical" evidence="1">
    <location>
        <begin position="72"/>
        <end position="92"/>
    </location>
</feature>
<evidence type="ECO:0000256" key="1">
    <source>
        <dbReference type="SAM" id="Phobius"/>
    </source>
</evidence>
<protein>
    <submittedName>
        <fullName evidence="2">Uncharacterized protein</fullName>
    </submittedName>
</protein>
<dbReference type="EMBL" id="CAJPIN010020110">
    <property type="protein sequence ID" value="CAG2062399.1"/>
    <property type="molecule type" value="Genomic_DNA"/>
</dbReference>
<evidence type="ECO:0000313" key="3">
    <source>
        <dbReference type="Proteomes" id="UP001153148"/>
    </source>
</evidence>
<dbReference type="Proteomes" id="UP001153148">
    <property type="component" value="Unassembled WGS sequence"/>
</dbReference>
<keyword evidence="1" id="KW-0812">Transmembrane</keyword>